<name>A0A561WC56_ACTTI</name>
<protein>
    <submittedName>
        <fullName evidence="1">Uncharacterized protein</fullName>
    </submittedName>
</protein>
<comment type="caution">
    <text evidence="1">The sequence shown here is derived from an EMBL/GenBank/DDBJ whole genome shotgun (WGS) entry which is preliminary data.</text>
</comment>
<gene>
    <name evidence="1" type="ORF">FHX34_103963</name>
</gene>
<organism evidence="1 2">
    <name type="scientific">Actinoplanes teichomyceticus</name>
    <dbReference type="NCBI Taxonomy" id="1867"/>
    <lineage>
        <taxon>Bacteria</taxon>
        <taxon>Bacillati</taxon>
        <taxon>Actinomycetota</taxon>
        <taxon>Actinomycetes</taxon>
        <taxon>Micromonosporales</taxon>
        <taxon>Micromonosporaceae</taxon>
        <taxon>Actinoplanes</taxon>
    </lineage>
</organism>
<sequence>MILIVLLDGLELGTVWGPQEGFRRDRGLGIAPSPCLPRSAARGWLPACPRCVYKVEGFRAAGLPMPFRDRVLYGPPGPLSEERTPFKGVSVNGSPGAADLIQWLKTVNPENFASHAVLDTVPWIFRTRSLYIDWKSHLAKDLEVDPYSLIVVGSACTRYSLNPTKGFSEFHPGSDIDVAVISARHFDEAWRALRSWPAQPMSKRKAAQLEQHRRSLVFDGTIATNDILSRLDFGPQWSTALNRAGNRPPTEGHSVKTRIYRDFESLREYQVRGIKALRENLLTTIADGEASANLSLKDDAISPEELR</sequence>
<reference evidence="1 2" key="1">
    <citation type="submission" date="2019-06" db="EMBL/GenBank/DDBJ databases">
        <title>Sequencing the genomes of 1000 actinobacteria strains.</title>
        <authorList>
            <person name="Klenk H.-P."/>
        </authorList>
    </citation>
    <scope>NUCLEOTIDE SEQUENCE [LARGE SCALE GENOMIC DNA]</scope>
    <source>
        <strain evidence="1 2">DSM 43866</strain>
    </source>
</reference>
<dbReference type="EMBL" id="VIWY01000003">
    <property type="protein sequence ID" value="TWG21425.1"/>
    <property type="molecule type" value="Genomic_DNA"/>
</dbReference>
<dbReference type="AlphaFoldDB" id="A0A561WC56"/>
<evidence type="ECO:0000313" key="2">
    <source>
        <dbReference type="Proteomes" id="UP000320239"/>
    </source>
</evidence>
<evidence type="ECO:0000313" key="1">
    <source>
        <dbReference type="EMBL" id="TWG21425.1"/>
    </source>
</evidence>
<dbReference type="Proteomes" id="UP000320239">
    <property type="component" value="Unassembled WGS sequence"/>
</dbReference>
<accession>A0A561WC56</accession>
<proteinExistence type="predicted"/>
<keyword evidence="2" id="KW-1185">Reference proteome</keyword>